<dbReference type="InterPro" id="IPR029063">
    <property type="entry name" value="SAM-dependent_MTases_sf"/>
</dbReference>
<keyword evidence="1" id="KW-0489">Methyltransferase</keyword>
<dbReference type="PANTHER" id="PTHR43861:SF6">
    <property type="entry name" value="METHYLTRANSFERASE TYPE 11"/>
    <property type="match status" value="1"/>
</dbReference>
<dbReference type="CDD" id="cd02440">
    <property type="entry name" value="AdoMet_MTases"/>
    <property type="match status" value="1"/>
</dbReference>
<evidence type="ECO:0000313" key="2">
    <source>
        <dbReference type="Proteomes" id="UP000034235"/>
    </source>
</evidence>
<dbReference type="AlphaFoldDB" id="A0A0G0JK88"/>
<name>A0A0G0JK88_9BACT</name>
<evidence type="ECO:0000313" key="1">
    <source>
        <dbReference type="EMBL" id="KKQ67257.1"/>
    </source>
</evidence>
<accession>A0A0G0JK88</accession>
<sequence length="296" mass="34287">MIKTKCPICGSKKNYEILYKSNFKLSDFNREIFSARRMPDRIHYQIVRCNKDGLVRSNPILSPSKLFKLYEVSSLDYGDETKNLANTYFNNLKKVLSLISKKDNILEIGCGNGFLLEKLSREGFKNVYGIEPSKDAVNKAKADIKKRIYCDVLKKDIIKDKKFKLICFFQTLDHIPSPNSFLDECYRLLEKGGFIVSFNHNIEGSSSKILKEKSPIIDIEHTVFYSPKTIQKLFEKHKFKVLQVYSPSNIISIKHFIKLFPMPRNIKNLISNTKYDFLNLSFPLKLGNLCLISQKD</sequence>
<gene>
    <name evidence="1" type="ORF">US86_C0001G0184</name>
</gene>
<keyword evidence="1" id="KW-0808">Transferase</keyword>
<proteinExistence type="predicted"/>
<dbReference type="GO" id="GO:0032259">
    <property type="term" value="P:methylation"/>
    <property type="evidence" value="ECO:0007669"/>
    <property type="project" value="UniProtKB-KW"/>
</dbReference>
<dbReference type="EMBL" id="LBUP01000001">
    <property type="protein sequence ID" value="KKQ67257.1"/>
    <property type="molecule type" value="Genomic_DNA"/>
</dbReference>
<dbReference type="Pfam" id="PF13489">
    <property type="entry name" value="Methyltransf_23"/>
    <property type="match status" value="1"/>
</dbReference>
<comment type="caution">
    <text evidence="1">The sequence shown here is derived from an EMBL/GenBank/DDBJ whole genome shotgun (WGS) entry which is preliminary data.</text>
</comment>
<dbReference type="GO" id="GO:0008168">
    <property type="term" value="F:methyltransferase activity"/>
    <property type="evidence" value="ECO:0007669"/>
    <property type="project" value="UniProtKB-KW"/>
</dbReference>
<dbReference type="Proteomes" id="UP000034235">
    <property type="component" value="Unassembled WGS sequence"/>
</dbReference>
<dbReference type="PANTHER" id="PTHR43861">
    <property type="entry name" value="TRANS-ACONITATE 2-METHYLTRANSFERASE-RELATED"/>
    <property type="match status" value="1"/>
</dbReference>
<organism evidence="1 2">
    <name type="scientific">Candidatus Daviesbacteria bacterium GW2011_GWA2_38_24</name>
    <dbReference type="NCBI Taxonomy" id="1618422"/>
    <lineage>
        <taxon>Bacteria</taxon>
        <taxon>Candidatus Daviesiibacteriota</taxon>
    </lineage>
</organism>
<reference evidence="1 2" key="1">
    <citation type="journal article" date="2015" name="Nature">
        <title>rRNA introns, odd ribosomes, and small enigmatic genomes across a large radiation of phyla.</title>
        <authorList>
            <person name="Brown C.T."/>
            <person name="Hug L.A."/>
            <person name="Thomas B.C."/>
            <person name="Sharon I."/>
            <person name="Castelle C.J."/>
            <person name="Singh A."/>
            <person name="Wilkins M.J."/>
            <person name="Williams K.H."/>
            <person name="Banfield J.F."/>
        </authorList>
    </citation>
    <scope>NUCLEOTIDE SEQUENCE [LARGE SCALE GENOMIC DNA]</scope>
</reference>
<dbReference type="Gene3D" id="3.40.50.150">
    <property type="entry name" value="Vaccinia Virus protein VP39"/>
    <property type="match status" value="1"/>
</dbReference>
<protein>
    <submittedName>
        <fullName evidence="1">Methyltransferase type 11</fullName>
    </submittedName>
</protein>
<dbReference type="SUPFAM" id="SSF53335">
    <property type="entry name" value="S-adenosyl-L-methionine-dependent methyltransferases"/>
    <property type="match status" value="1"/>
</dbReference>